<evidence type="ECO:0000313" key="2">
    <source>
        <dbReference type="Proteomes" id="UP000005408"/>
    </source>
</evidence>
<evidence type="ECO:0000313" key="1">
    <source>
        <dbReference type="EnsemblMetazoa" id="G3597.1:cds"/>
    </source>
</evidence>
<accession>A0A8W8MYI1</accession>
<name>A0A8W8MYI1_MAGGI</name>
<sequence>GLSIKSLHNYLWKCFLPASTSLANPNREHLTLMLRSFCATHKMFRKGGAQRFAFWTEFRDFFNVVMDDQRDDKWDKLMEKEEKRIKNMLINYILSGGGGLKLKGIYLHMFKSFNRAGCCAHF</sequence>
<keyword evidence="2" id="KW-1185">Reference proteome</keyword>
<dbReference type="AlphaFoldDB" id="A0A8W8MYI1"/>
<reference evidence="1" key="1">
    <citation type="submission" date="2022-08" db="UniProtKB">
        <authorList>
            <consortium name="EnsemblMetazoa"/>
        </authorList>
    </citation>
    <scope>IDENTIFICATION</scope>
    <source>
        <strain evidence="1">05x7-T-G4-1.051#20</strain>
    </source>
</reference>
<dbReference type="Proteomes" id="UP000005408">
    <property type="component" value="Unassembled WGS sequence"/>
</dbReference>
<dbReference type="EnsemblMetazoa" id="G3597.1">
    <property type="protein sequence ID" value="G3597.1:cds"/>
    <property type="gene ID" value="G3597"/>
</dbReference>
<proteinExistence type="predicted"/>
<protein>
    <submittedName>
        <fullName evidence="1">Uncharacterized protein</fullName>
    </submittedName>
</protein>
<organism evidence="1 2">
    <name type="scientific">Magallana gigas</name>
    <name type="common">Pacific oyster</name>
    <name type="synonym">Crassostrea gigas</name>
    <dbReference type="NCBI Taxonomy" id="29159"/>
    <lineage>
        <taxon>Eukaryota</taxon>
        <taxon>Metazoa</taxon>
        <taxon>Spiralia</taxon>
        <taxon>Lophotrochozoa</taxon>
        <taxon>Mollusca</taxon>
        <taxon>Bivalvia</taxon>
        <taxon>Autobranchia</taxon>
        <taxon>Pteriomorphia</taxon>
        <taxon>Ostreida</taxon>
        <taxon>Ostreoidea</taxon>
        <taxon>Ostreidae</taxon>
        <taxon>Magallana</taxon>
    </lineage>
</organism>